<keyword evidence="1" id="KW-0547">Nucleotide-binding</keyword>
<evidence type="ECO:0000259" key="4">
    <source>
        <dbReference type="Pfam" id="PF01926"/>
    </source>
</evidence>
<dbReference type="PANTHER" id="PTHR45782">
    <property type="entry name" value="MITOCHONDRIAL RIBOSOME-ASSOCIATED GTPASE 1"/>
    <property type="match status" value="1"/>
</dbReference>
<gene>
    <name evidence="5" type="ORF">CSSPTR1EN2_LOCUS12668</name>
</gene>
<name>A0ABP0U863_9BRYO</name>
<evidence type="ECO:0000256" key="3">
    <source>
        <dbReference type="SAM" id="MobiDB-lite"/>
    </source>
</evidence>
<dbReference type="EMBL" id="OZ019894">
    <property type="protein sequence ID" value="CAK9215311.1"/>
    <property type="molecule type" value="Genomic_DNA"/>
</dbReference>
<feature type="region of interest" description="Disordered" evidence="3">
    <location>
        <begin position="133"/>
        <end position="152"/>
    </location>
</feature>
<dbReference type="CDD" id="cd01856">
    <property type="entry name" value="YlqF"/>
    <property type="match status" value="1"/>
</dbReference>
<evidence type="ECO:0000313" key="5">
    <source>
        <dbReference type="EMBL" id="CAK9215311.1"/>
    </source>
</evidence>
<accession>A0ABP0U863</accession>
<reference evidence="5" key="1">
    <citation type="submission" date="2024-02" db="EMBL/GenBank/DDBJ databases">
        <authorList>
            <consortium name="ELIXIR-Norway"/>
            <consortium name="Elixir Norway"/>
        </authorList>
    </citation>
    <scope>NUCLEOTIDE SEQUENCE</scope>
</reference>
<dbReference type="InterPro" id="IPR027417">
    <property type="entry name" value="P-loop_NTPase"/>
</dbReference>
<feature type="region of interest" description="Disordered" evidence="3">
    <location>
        <begin position="55"/>
        <end position="95"/>
    </location>
</feature>
<keyword evidence="6" id="KW-1185">Reference proteome</keyword>
<feature type="domain" description="G" evidence="4">
    <location>
        <begin position="316"/>
        <end position="370"/>
    </location>
</feature>
<feature type="compositionally biased region" description="Low complexity" evidence="3">
    <location>
        <begin position="9"/>
        <end position="21"/>
    </location>
</feature>
<evidence type="ECO:0000313" key="6">
    <source>
        <dbReference type="Proteomes" id="UP001497512"/>
    </source>
</evidence>
<feature type="region of interest" description="Disordered" evidence="3">
    <location>
        <begin position="1"/>
        <end position="33"/>
    </location>
</feature>
<dbReference type="InterPro" id="IPR006073">
    <property type="entry name" value="GTP-bd"/>
</dbReference>
<dbReference type="InterPro" id="IPR019991">
    <property type="entry name" value="GTP-bd_ribosome_bgen"/>
</dbReference>
<sequence length="472" mass="51867">MATMVVPASAPHVASLRSSSSHGRRRQDGSRRAASVALLSAATTSNCTSLASSLQETRGISSSSSSSSLRWLQGREGKQLQEKLRNKRNPAVKEFQRQSSRTQLLLLQCEVQRSSRWMQMGWLRNSAVPSSLGAFSSTGTHPSKRPNSPRKAGLRAAASLQKNGGTIAALLDTRSNEEWDTLGSDIAYLTRSARLVQWYPGHIAKAERLLKEQLKLMDVVIEVRDARIPIATTHPEIDTWIGDRMRILVLNREDMISSSDKNAWTHYYIKQGIHPVFTDGRRGAGSMKLARMAKSVAVDINVKRKAKGLLPRNVRAAVVGYPNVGKSSIINRLLKRKMCETAPRPGVTKTLKWARVADGLDLLDAPGVLPMQILDQAGATRLAICNDIGENSYAVAGVAAVLVEMIKRMPTAGPGVLEMRYKMSVGDMTGEAFLEELAQLLFQGDVNQAAYRVLRDYRVGKFGWIALERPPS</sequence>
<protein>
    <recommendedName>
        <fullName evidence="4">G domain-containing protein</fullName>
    </recommendedName>
</protein>
<organism evidence="5 6">
    <name type="scientific">Sphagnum troendelagicum</name>
    <dbReference type="NCBI Taxonomy" id="128251"/>
    <lineage>
        <taxon>Eukaryota</taxon>
        <taxon>Viridiplantae</taxon>
        <taxon>Streptophyta</taxon>
        <taxon>Embryophyta</taxon>
        <taxon>Bryophyta</taxon>
        <taxon>Sphagnophytina</taxon>
        <taxon>Sphagnopsida</taxon>
        <taxon>Sphagnales</taxon>
        <taxon>Sphagnaceae</taxon>
        <taxon>Sphagnum</taxon>
    </lineage>
</organism>
<dbReference type="Pfam" id="PF01926">
    <property type="entry name" value="MMR_HSR1"/>
    <property type="match status" value="1"/>
</dbReference>
<dbReference type="PANTHER" id="PTHR45782:SF5">
    <property type="entry name" value="DAR GTPASE 3, CHLOROPLASTIC"/>
    <property type="match status" value="1"/>
</dbReference>
<dbReference type="InterPro" id="IPR023179">
    <property type="entry name" value="GTP-bd_ortho_bundle_sf"/>
</dbReference>
<proteinExistence type="predicted"/>
<dbReference type="Gene3D" id="3.40.50.300">
    <property type="entry name" value="P-loop containing nucleotide triphosphate hydrolases"/>
    <property type="match status" value="1"/>
</dbReference>
<dbReference type="SUPFAM" id="SSF52540">
    <property type="entry name" value="P-loop containing nucleoside triphosphate hydrolases"/>
    <property type="match status" value="1"/>
</dbReference>
<dbReference type="NCBIfam" id="TIGR03596">
    <property type="entry name" value="GTPase_YlqF"/>
    <property type="match status" value="1"/>
</dbReference>
<evidence type="ECO:0000256" key="1">
    <source>
        <dbReference type="ARBA" id="ARBA00022741"/>
    </source>
</evidence>
<feature type="compositionally biased region" description="Basic and acidic residues" evidence="3">
    <location>
        <begin position="73"/>
        <end position="84"/>
    </location>
</feature>
<dbReference type="Proteomes" id="UP001497512">
    <property type="component" value="Chromosome 2"/>
</dbReference>
<dbReference type="Gene3D" id="1.10.1580.10">
    <property type="match status" value="1"/>
</dbReference>
<keyword evidence="2" id="KW-0342">GTP-binding</keyword>
<evidence type="ECO:0000256" key="2">
    <source>
        <dbReference type="ARBA" id="ARBA00023134"/>
    </source>
</evidence>